<accession>A0A7G9Y090</accession>
<gene>
    <name evidence="2" type="ORF">LLBHLIGG_00008</name>
</gene>
<evidence type="ECO:0000313" key="2">
    <source>
        <dbReference type="EMBL" id="QNO41424.1"/>
    </source>
</evidence>
<feature type="transmembrane region" description="Helical" evidence="1">
    <location>
        <begin position="55"/>
        <end position="75"/>
    </location>
</feature>
<feature type="transmembrane region" description="Helical" evidence="1">
    <location>
        <begin position="20"/>
        <end position="43"/>
    </location>
</feature>
<keyword evidence="1" id="KW-1133">Transmembrane helix</keyword>
<keyword evidence="1" id="KW-0472">Membrane</keyword>
<keyword evidence="1" id="KW-0812">Transmembrane</keyword>
<evidence type="ECO:0000256" key="1">
    <source>
        <dbReference type="SAM" id="Phobius"/>
    </source>
</evidence>
<proteinExistence type="predicted"/>
<dbReference type="AlphaFoldDB" id="A0A7G9Y090"/>
<organism evidence="2">
    <name type="scientific">Candidatus Methanogaster sp. ANME-2c ERB4</name>
    <dbReference type="NCBI Taxonomy" id="2759911"/>
    <lineage>
        <taxon>Archaea</taxon>
        <taxon>Methanobacteriati</taxon>
        <taxon>Methanobacteriota</taxon>
        <taxon>Stenosarchaea group</taxon>
        <taxon>Methanomicrobia</taxon>
        <taxon>Methanosarcinales</taxon>
        <taxon>ANME-2 cluster</taxon>
        <taxon>Candidatus Methanogasteraceae</taxon>
        <taxon>Candidatus Methanogaster</taxon>
    </lineage>
</organism>
<reference evidence="2" key="1">
    <citation type="submission" date="2020-06" db="EMBL/GenBank/DDBJ databases">
        <title>Unique genomic features of the anaerobic methanotrophic archaea.</title>
        <authorList>
            <person name="Chadwick G.L."/>
            <person name="Skennerton C.T."/>
            <person name="Laso-Perez R."/>
            <person name="Leu A.O."/>
            <person name="Speth D.R."/>
            <person name="Yu H."/>
            <person name="Morgan-Lang C."/>
            <person name="Hatzenpichler R."/>
            <person name="Goudeau D."/>
            <person name="Malmstrom R."/>
            <person name="Brazelton W.J."/>
            <person name="Woyke T."/>
            <person name="Hallam S.J."/>
            <person name="Tyson G.W."/>
            <person name="Wegener G."/>
            <person name="Boetius A."/>
            <person name="Orphan V."/>
        </authorList>
    </citation>
    <scope>NUCLEOTIDE SEQUENCE</scope>
</reference>
<protein>
    <submittedName>
        <fullName evidence="2">Uncharacterized protein</fullName>
    </submittedName>
</protein>
<sequence>MTDKERIAKIPKTARFWSRYLLILLLAEKVIQHVVVTVCFFYNISNIRSTVAIDYNFLMISGAIVALLFAIAFLGAVKNKTWGIILASALAVFDIVGEFVAQGTISIAINVSITVAIILLVLCYHEYQNFYAK</sequence>
<dbReference type="EMBL" id="MT630639">
    <property type="protein sequence ID" value="QNO41424.1"/>
    <property type="molecule type" value="Genomic_DNA"/>
</dbReference>
<feature type="transmembrane region" description="Helical" evidence="1">
    <location>
        <begin position="82"/>
        <end position="101"/>
    </location>
</feature>
<feature type="transmembrane region" description="Helical" evidence="1">
    <location>
        <begin position="107"/>
        <end position="127"/>
    </location>
</feature>
<name>A0A7G9Y090_9EURY</name>